<evidence type="ECO:0000313" key="5">
    <source>
        <dbReference type="EMBL" id="ADL53610.1"/>
    </source>
</evidence>
<dbReference type="HOGENOM" id="CLU_000022_2_12_9"/>
<accession>D9SLH3</accession>
<dbReference type="InterPro" id="IPR042099">
    <property type="entry name" value="ANL_N_sf"/>
</dbReference>
<evidence type="ECO:0000256" key="2">
    <source>
        <dbReference type="ARBA" id="ARBA00022450"/>
    </source>
</evidence>
<comment type="cofactor">
    <cofactor evidence="1">
        <name>pantetheine 4'-phosphate</name>
        <dbReference type="ChEBI" id="CHEBI:47942"/>
    </cofactor>
</comment>
<keyword evidence="3" id="KW-0597">Phosphoprotein</keyword>
<name>D9SLH3_CLOC7</name>
<dbReference type="Gene3D" id="3.30.300.30">
    <property type="match status" value="1"/>
</dbReference>
<dbReference type="PROSITE" id="PS50075">
    <property type="entry name" value="CARRIER"/>
    <property type="match status" value="1"/>
</dbReference>
<dbReference type="SUPFAM" id="SSF47336">
    <property type="entry name" value="ACP-like"/>
    <property type="match status" value="1"/>
</dbReference>
<evidence type="ECO:0000259" key="4">
    <source>
        <dbReference type="PROSITE" id="PS50075"/>
    </source>
</evidence>
<dbReference type="Pfam" id="PF00501">
    <property type="entry name" value="AMP-binding"/>
    <property type="match status" value="1"/>
</dbReference>
<dbReference type="CDD" id="cd05930">
    <property type="entry name" value="A_NRPS"/>
    <property type="match status" value="1"/>
</dbReference>
<dbReference type="NCBIfam" id="TIGR01733">
    <property type="entry name" value="AA-adenyl-dom"/>
    <property type="match status" value="1"/>
</dbReference>
<proteinExistence type="predicted"/>
<dbReference type="AlphaFoldDB" id="D9SLH3"/>
<evidence type="ECO:0000313" key="6">
    <source>
        <dbReference type="Proteomes" id="UP000002730"/>
    </source>
</evidence>
<dbReference type="InterPro" id="IPR045851">
    <property type="entry name" value="AMP-bd_C_sf"/>
</dbReference>
<dbReference type="InterPro" id="IPR000873">
    <property type="entry name" value="AMP-dep_synth/lig_dom"/>
</dbReference>
<dbReference type="InterPro" id="IPR025110">
    <property type="entry name" value="AMP-bd_C"/>
</dbReference>
<dbReference type="Proteomes" id="UP000002730">
    <property type="component" value="Chromosome"/>
</dbReference>
<evidence type="ECO:0000256" key="1">
    <source>
        <dbReference type="ARBA" id="ARBA00001957"/>
    </source>
</evidence>
<dbReference type="PROSITE" id="PS00455">
    <property type="entry name" value="AMP_BINDING"/>
    <property type="match status" value="1"/>
</dbReference>
<dbReference type="Pfam" id="PF00550">
    <property type="entry name" value="PP-binding"/>
    <property type="match status" value="1"/>
</dbReference>
<gene>
    <name evidence="5" type="ordered locus">Clocel_3944</name>
</gene>
<reference evidence="5 6" key="1">
    <citation type="submission" date="2010-08" db="EMBL/GenBank/DDBJ databases">
        <title>Complete sequence of Clostridium cellulovorans 743B.</title>
        <authorList>
            <consortium name="US DOE Joint Genome Institute"/>
            <person name="Lucas S."/>
            <person name="Copeland A."/>
            <person name="Lapidus A."/>
            <person name="Cheng J.-F."/>
            <person name="Bruce D."/>
            <person name="Goodwin L."/>
            <person name="Pitluck S."/>
            <person name="Chertkov O."/>
            <person name="Detter J.C."/>
            <person name="Han C."/>
            <person name="Tapia R."/>
            <person name="Land M."/>
            <person name="Hauser L."/>
            <person name="Chang Y.-J."/>
            <person name="Jeffries C."/>
            <person name="Kyrpides N."/>
            <person name="Ivanova N."/>
            <person name="Mikhailova N."/>
            <person name="Hemme C.L."/>
            <person name="Woyke T."/>
        </authorList>
    </citation>
    <scope>NUCLEOTIDE SEQUENCE [LARGE SCALE GENOMIC DNA]</scope>
    <source>
        <strain evidence="6">ATCC 35296 / DSM 3052 / OCM 3 / 743B</strain>
    </source>
</reference>
<dbReference type="InterPro" id="IPR020845">
    <property type="entry name" value="AMP-binding_CS"/>
</dbReference>
<keyword evidence="6" id="KW-1185">Reference proteome</keyword>
<evidence type="ECO:0000256" key="3">
    <source>
        <dbReference type="ARBA" id="ARBA00022553"/>
    </source>
</evidence>
<sequence length="808" mass="92308">MKNDSIQNRISLNASKMPDKIAIQKGNELTTYGELEKKSNTIAEFLRQNLSDDKKVFLMLDKGAELIESMVGVIKAGGIFVPLDPNFPEKRQLLMINECLGDVIITSSKYLEKVCSIAKCIVSKVKVLTMDEPEDYNKYVEHISLYKFNEIEEQPSNNEILLNKNCYIYFTSGSTGIPKAILGRHRSLLHYIDWEIREFNLDDNCKVSQLTSQSFDPFLRDIFVPLVSGGTVYIPDNDAILINPEILIKWINESSISVIHMVPSLLKVVVEYVKDKNSFPSLKYIMLAGEMLRGNDVKNFINKLGNSVQLVNLYGPTETTLAKFFYRISEDDVKRDRIPVGKPIDHTEAMILNENQMKCRIGEVGEVYIRTPFITSGYLNNKELTRQVFLKNPFGNNPADIIYKTGDLGFIHNDGKLELVGRADHQVKIRGIRIELGEIENKVLACNGIKDAVAVDKADRMNNKYICCYYTAEEEISPSSLREQLIQSLPEYMVPSQFIKIEKIPMTPNGKVDRKELIKIQAVEEENSSHVPPSNELEQRLVDIWKEVLGLTQIGITDNFFNVGGNSLLLVQLHARVDTEYPNQVDIMELYKKPTIQHLARLIGNTVNNKEIELNLKFLKVPYEYLVMKNTNNIVELAEFNIESKDYENISAVCSEERIELYTFLLAMYSYTLKETFEADELCLYSNILDETSVGILNIDFGNISDFSSLFESIHGIRAIESFSKDQLMDSNYSRKVDEVAIYFGVNERKEDNYVRSKFYDLAINLVVDKELITISFSYNDGKLNSAKMEELASRFIELIQIISQQYV</sequence>
<dbReference type="EMBL" id="CP002160">
    <property type="protein sequence ID" value="ADL53610.1"/>
    <property type="molecule type" value="Genomic_DNA"/>
</dbReference>
<dbReference type="InterPro" id="IPR036736">
    <property type="entry name" value="ACP-like_sf"/>
</dbReference>
<dbReference type="Gene3D" id="1.10.1200.10">
    <property type="entry name" value="ACP-like"/>
    <property type="match status" value="1"/>
</dbReference>
<dbReference type="InterPro" id="IPR010071">
    <property type="entry name" value="AA_adenyl_dom"/>
</dbReference>
<dbReference type="PANTHER" id="PTHR44845:SF7">
    <property type="entry name" value="PLIPASTATIN SYNTHASE SUBUNIT D"/>
    <property type="match status" value="1"/>
</dbReference>
<dbReference type="STRING" id="573061.Clocel_3944"/>
<dbReference type="OrthoDB" id="51171at2"/>
<dbReference type="SUPFAM" id="SSF56801">
    <property type="entry name" value="Acetyl-CoA synthetase-like"/>
    <property type="match status" value="1"/>
</dbReference>
<dbReference type="RefSeq" id="WP_010073954.1">
    <property type="nucleotide sequence ID" value="NC_014393.1"/>
</dbReference>
<dbReference type="PANTHER" id="PTHR44845">
    <property type="entry name" value="CARRIER DOMAIN-CONTAINING PROTEIN"/>
    <property type="match status" value="1"/>
</dbReference>
<dbReference type="InterPro" id="IPR009081">
    <property type="entry name" value="PP-bd_ACP"/>
</dbReference>
<organism evidence="5 6">
    <name type="scientific">Clostridium cellulovorans (strain ATCC 35296 / DSM 3052 / OCM 3 / 743B)</name>
    <dbReference type="NCBI Taxonomy" id="573061"/>
    <lineage>
        <taxon>Bacteria</taxon>
        <taxon>Bacillati</taxon>
        <taxon>Bacillota</taxon>
        <taxon>Clostridia</taxon>
        <taxon>Eubacteriales</taxon>
        <taxon>Clostridiaceae</taxon>
        <taxon>Clostridium</taxon>
    </lineage>
</organism>
<dbReference type="KEGG" id="ccb:Clocel_3944"/>
<keyword evidence="2" id="KW-0596">Phosphopantetheine</keyword>
<feature type="domain" description="Carrier" evidence="4">
    <location>
        <begin position="532"/>
        <end position="607"/>
    </location>
</feature>
<dbReference type="Pfam" id="PF13193">
    <property type="entry name" value="AMP-binding_C"/>
    <property type="match status" value="1"/>
</dbReference>
<protein>
    <submittedName>
        <fullName evidence="5">Amino acid adenylation domain protein</fullName>
    </submittedName>
</protein>
<dbReference type="FunFam" id="1.10.1200.10:FF:000005">
    <property type="entry name" value="Nonribosomal peptide synthetase 1"/>
    <property type="match status" value="1"/>
</dbReference>
<dbReference type="Gene3D" id="3.40.50.12780">
    <property type="entry name" value="N-terminal domain of ligase-like"/>
    <property type="match status" value="1"/>
</dbReference>
<dbReference type="eggNOG" id="COG1020">
    <property type="taxonomic scope" value="Bacteria"/>
</dbReference>